<dbReference type="EMBL" id="CANTFK010000470">
    <property type="protein sequence ID" value="CAI5716700.1"/>
    <property type="molecule type" value="Genomic_DNA"/>
</dbReference>
<comment type="caution">
    <text evidence="2">The sequence shown here is derived from an EMBL/GenBank/DDBJ whole genome shotgun (WGS) entry which is preliminary data.</text>
</comment>
<protein>
    <submittedName>
        <fullName evidence="2">Uncharacterized protein</fullName>
    </submittedName>
</protein>
<evidence type="ECO:0000256" key="1">
    <source>
        <dbReference type="SAM" id="MobiDB-lite"/>
    </source>
</evidence>
<organism evidence="2 3">
    <name type="scientific">Peronospora farinosa</name>
    <dbReference type="NCBI Taxonomy" id="134698"/>
    <lineage>
        <taxon>Eukaryota</taxon>
        <taxon>Sar</taxon>
        <taxon>Stramenopiles</taxon>
        <taxon>Oomycota</taxon>
        <taxon>Peronosporomycetes</taxon>
        <taxon>Peronosporales</taxon>
        <taxon>Peronosporaceae</taxon>
        <taxon>Peronospora</taxon>
    </lineage>
</organism>
<sequence length="796" mass="89490">MYFLSSARVKSNCKRPITTPHYVHRCVRLIWEVVEQHPDNGEEFNEKFSNTLVVWLQKEVLPGFDGSDTPKRSRNPFLNADNSKEAFALNQKGLLDLSQVLRLVLVPLFPRLRRASRDPPPNLPTQLLAMALVFQLFSEPPQNLPLDPQKIVMFDEPLTKYHLRFLCTQVPACLMFPLCFLLCQISYQMEDNFLLRKREERGTLASATLFNLTSDGIVRDIIFYDTKEAREKHILPVYHKKQWHTAVLLTHFFRPPSSPAEDGNGQVQLLKVGQIIDQMNVWTLHRGGSIYLDLQMSRQQQKVKRSKRRTRQQHQQAPQHPAGSNKRKAPQGDLSTRCSKRAAVDSGEGALAAGVNDFADGRMSLGSQADKVSSFGGSLLGSNFLNGEEEADDDDLELELLATDSRGWIDFVVIILCDVVIRICGSDDVSNNDYPFVIVTSCHPKTLRYAALRSSWRRKRRQTPWGYTKSERYFKEVNIALALPMTAAAMQNSLTPCEARMLEAAREAQDSVVASLYAATVCSISRRAMGSVVAKIFQILEDDVKHSQPDKFSRQFSTTSVVHLVGGIICTPPGNAFLPRYMMSLATQLEWLYEGCTLYDKQQQSASPDQVLHNSLFQRRLRCKLAVRLQLVGVIGPSKHAVLTICCRDRIVKTLFSLLGTSAVSSGPGLSLFSWILDLIPIVNASVLYDRQFELVEALQLPDNLNRRVWSVLPRPMNMFGAANGYVGRSVSTSVQGDVTTLSEKPGYSPVDTWGLLDHVPQLPSDGLVPEVSTQIPKRPRRVFRCLLFVSVATRM</sequence>
<feature type="compositionally biased region" description="Low complexity" evidence="1">
    <location>
        <begin position="313"/>
        <end position="322"/>
    </location>
</feature>
<feature type="region of interest" description="Disordered" evidence="1">
    <location>
        <begin position="301"/>
        <end position="340"/>
    </location>
</feature>
<reference evidence="2" key="1">
    <citation type="submission" date="2022-12" db="EMBL/GenBank/DDBJ databases">
        <authorList>
            <person name="Webb A."/>
        </authorList>
    </citation>
    <scope>NUCLEOTIDE SEQUENCE</scope>
    <source>
        <strain evidence="2">Pf2</strain>
    </source>
</reference>
<evidence type="ECO:0000313" key="2">
    <source>
        <dbReference type="EMBL" id="CAI5716700.1"/>
    </source>
</evidence>
<evidence type="ECO:0000313" key="3">
    <source>
        <dbReference type="Proteomes" id="UP001159659"/>
    </source>
</evidence>
<gene>
    <name evidence="2" type="ORF">PFR002_LOCUS3321</name>
</gene>
<dbReference type="AlphaFoldDB" id="A0AAV0TBN4"/>
<feature type="compositionally biased region" description="Basic residues" evidence="1">
    <location>
        <begin position="301"/>
        <end position="312"/>
    </location>
</feature>
<dbReference type="Proteomes" id="UP001159659">
    <property type="component" value="Unassembled WGS sequence"/>
</dbReference>
<name>A0AAV0TBN4_9STRA</name>
<proteinExistence type="predicted"/>
<accession>A0AAV0TBN4</accession>